<protein>
    <submittedName>
        <fullName evidence="1">Uncharacterized protein</fullName>
    </submittedName>
</protein>
<dbReference type="EMBL" id="LR862134">
    <property type="protein sequence ID" value="CAD1839626.1"/>
    <property type="molecule type" value="Genomic_DNA"/>
</dbReference>
<dbReference type="AlphaFoldDB" id="A0A6V7Q9V1"/>
<evidence type="ECO:0000313" key="1">
    <source>
        <dbReference type="EMBL" id="CAD1839626.1"/>
    </source>
</evidence>
<accession>A0A6V7Q9V1</accession>
<gene>
    <name evidence="1" type="ORF">CB5_LOCUS22837</name>
</gene>
<name>A0A6V7Q9V1_ANACO</name>
<organism evidence="1">
    <name type="scientific">Ananas comosus var. bracteatus</name>
    <name type="common">red pineapple</name>
    <dbReference type="NCBI Taxonomy" id="296719"/>
    <lineage>
        <taxon>Eukaryota</taxon>
        <taxon>Viridiplantae</taxon>
        <taxon>Streptophyta</taxon>
        <taxon>Embryophyta</taxon>
        <taxon>Tracheophyta</taxon>
        <taxon>Spermatophyta</taxon>
        <taxon>Magnoliopsida</taxon>
        <taxon>Liliopsida</taxon>
        <taxon>Poales</taxon>
        <taxon>Bromeliaceae</taxon>
        <taxon>Bromelioideae</taxon>
        <taxon>Ananas</taxon>
    </lineage>
</organism>
<reference evidence="1" key="1">
    <citation type="submission" date="2020-07" db="EMBL/GenBank/DDBJ databases">
        <authorList>
            <person name="Lin J."/>
        </authorList>
    </citation>
    <scope>NUCLEOTIDE SEQUENCE</scope>
</reference>
<proteinExistence type="predicted"/>
<sequence length="144" mass="15653">MYIFNKKCTSGNIHIRLTRGLTRGFRPINLLHIKSIIAGTHPLGPSFGFTLTRDAKTPERIARGAATALEHGTHSKCHAPKPIPIWSTRGNLLNSLTTPAGFVHVGAWEKTGCSCTSVDFVEAVLTRDFFYRPLAGVGRAVEVG</sequence>